<name>C4YAB9_CLAL4</name>
<sequence>MQLYWYVFYNFQVNSHVKAMYKVSRGLDICWLLLRLLLLWLLVVFGLSLLLFLFFLFLLLLLFLLLFLVLLFLLFFLFLLLFLLLFLHLLLFFLVFLLLWQHHFWSNQLGLRHWRSRLFGVVLVLLLPGLRGVLVGSSESVQLSVSLHLLLLLCHWTQTPSSRVGVSLHDASLDLGNNTVVTRLQVHSGHLSNTNGDSFTLGGDQDNFVVQLNAVLVSQQTRNHQLGTVAHRVDSGILDNNTLVAHKQSFQRSDDFSQVRLVTGVVVDVSGIQDIVQSDHVVVFAHGTGSDTTQLLHVSTNSKQHTQVNTQGSHVCSGFTGGPENTQASLVVELNQVGVVDGSNTQSSLDSRNQRWSSEQSTSQVLQRTAHFLGVFQLLVQTHDTHVLFTGASSRFHQAGSSVHTNNQTSSDLRVQGTRVTGFFNTQDSLDPCNNLVRGWVRRLVQVDDTGRNVRLQVSFQRRGTGGDGRVVAGTNQQFIVVFQQKRPLRCVFGGRHRFWLDHVFRHC</sequence>
<feature type="transmembrane region" description="Helical" evidence="1">
    <location>
        <begin position="64"/>
        <end position="97"/>
    </location>
</feature>
<dbReference type="VEuPathDB" id="FungiDB:CLUG_05057"/>
<accession>C4YAB9</accession>
<feature type="transmembrane region" description="Helical" evidence="1">
    <location>
        <begin position="118"/>
        <end position="137"/>
    </location>
</feature>
<dbReference type="AlphaFoldDB" id="C4YAB9"/>
<dbReference type="EMBL" id="CH408081">
    <property type="protein sequence ID" value="EEQ40930.1"/>
    <property type="molecule type" value="Genomic_DNA"/>
</dbReference>
<keyword evidence="1" id="KW-0472">Membrane</keyword>
<protein>
    <submittedName>
        <fullName evidence="2">Centromere/microtubule binding protein CBF5</fullName>
    </submittedName>
</protein>
<reference evidence="2 3" key="1">
    <citation type="journal article" date="2009" name="Nature">
        <title>Evolution of pathogenicity and sexual reproduction in eight Candida genomes.</title>
        <authorList>
            <person name="Butler G."/>
            <person name="Rasmussen M.D."/>
            <person name="Lin M.F."/>
            <person name="Santos M.A."/>
            <person name="Sakthikumar S."/>
            <person name="Munro C.A."/>
            <person name="Rheinbay E."/>
            <person name="Grabherr M."/>
            <person name="Forche A."/>
            <person name="Reedy J.L."/>
            <person name="Agrafioti I."/>
            <person name="Arnaud M.B."/>
            <person name="Bates S."/>
            <person name="Brown A.J."/>
            <person name="Brunke S."/>
            <person name="Costanzo M.C."/>
            <person name="Fitzpatrick D.A."/>
            <person name="de Groot P.W."/>
            <person name="Harris D."/>
            <person name="Hoyer L.L."/>
            <person name="Hube B."/>
            <person name="Klis F.M."/>
            <person name="Kodira C."/>
            <person name="Lennard N."/>
            <person name="Logue M.E."/>
            <person name="Martin R."/>
            <person name="Neiman A.M."/>
            <person name="Nikolaou E."/>
            <person name="Quail M.A."/>
            <person name="Quinn J."/>
            <person name="Santos M.C."/>
            <person name="Schmitzberger F.F."/>
            <person name="Sherlock G."/>
            <person name="Shah P."/>
            <person name="Silverstein K.A."/>
            <person name="Skrzypek M.S."/>
            <person name="Soll D."/>
            <person name="Staggs R."/>
            <person name="Stansfield I."/>
            <person name="Stumpf M.P."/>
            <person name="Sudbery P.E."/>
            <person name="Srikantha T."/>
            <person name="Zeng Q."/>
            <person name="Berman J."/>
            <person name="Berriman M."/>
            <person name="Heitman J."/>
            <person name="Gow N.A."/>
            <person name="Lorenz M.C."/>
            <person name="Birren B.W."/>
            <person name="Kellis M."/>
            <person name="Cuomo C.A."/>
        </authorList>
    </citation>
    <scope>NUCLEOTIDE SEQUENCE [LARGE SCALE GENOMIC DNA]</scope>
    <source>
        <strain evidence="2 3">ATCC 42720</strain>
    </source>
</reference>
<gene>
    <name evidence="2" type="ORF">CLUG_05057</name>
</gene>
<dbReference type="KEGG" id="clu:CLUG_05057"/>
<dbReference type="Proteomes" id="UP000007703">
    <property type="component" value="Unassembled WGS sequence"/>
</dbReference>
<feature type="transmembrane region" description="Helical" evidence="1">
    <location>
        <begin position="32"/>
        <end position="58"/>
    </location>
</feature>
<keyword evidence="1" id="KW-1133">Transmembrane helix</keyword>
<dbReference type="InParanoid" id="C4YAB9"/>
<organism evidence="2 3">
    <name type="scientific">Clavispora lusitaniae (strain ATCC 42720)</name>
    <name type="common">Yeast</name>
    <name type="synonym">Candida lusitaniae</name>
    <dbReference type="NCBI Taxonomy" id="306902"/>
    <lineage>
        <taxon>Eukaryota</taxon>
        <taxon>Fungi</taxon>
        <taxon>Dikarya</taxon>
        <taxon>Ascomycota</taxon>
        <taxon>Saccharomycotina</taxon>
        <taxon>Pichiomycetes</taxon>
        <taxon>Metschnikowiaceae</taxon>
        <taxon>Clavispora</taxon>
    </lineage>
</organism>
<dbReference type="HOGENOM" id="CLU_536355_0_0_1"/>
<proteinExistence type="predicted"/>
<evidence type="ECO:0000313" key="3">
    <source>
        <dbReference type="Proteomes" id="UP000007703"/>
    </source>
</evidence>
<keyword evidence="1" id="KW-0812">Transmembrane</keyword>
<evidence type="ECO:0000313" key="2">
    <source>
        <dbReference type="EMBL" id="EEQ40930.1"/>
    </source>
</evidence>
<evidence type="ECO:0000256" key="1">
    <source>
        <dbReference type="SAM" id="Phobius"/>
    </source>
</evidence>